<dbReference type="AlphaFoldDB" id="J3NQP4"/>
<proteinExistence type="predicted"/>
<dbReference type="EMBL" id="GL385396">
    <property type="protein sequence ID" value="EJT78500.1"/>
    <property type="molecule type" value="Genomic_DNA"/>
</dbReference>
<organism evidence="1">
    <name type="scientific">Gaeumannomyces tritici (strain R3-111a-1)</name>
    <name type="common">Wheat and barley take-all root rot fungus</name>
    <name type="synonym">Gaeumannomyces graminis var. tritici</name>
    <dbReference type="NCBI Taxonomy" id="644352"/>
    <lineage>
        <taxon>Eukaryota</taxon>
        <taxon>Fungi</taxon>
        <taxon>Dikarya</taxon>
        <taxon>Ascomycota</taxon>
        <taxon>Pezizomycotina</taxon>
        <taxon>Sordariomycetes</taxon>
        <taxon>Sordariomycetidae</taxon>
        <taxon>Magnaporthales</taxon>
        <taxon>Magnaporthaceae</taxon>
        <taxon>Gaeumannomyces</taxon>
    </lineage>
</organism>
<keyword evidence="3" id="KW-1185">Reference proteome</keyword>
<name>J3NQP4_GAET3</name>
<dbReference type="GeneID" id="20344058"/>
<reference evidence="1" key="2">
    <citation type="submission" date="2010-07" db="EMBL/GenBank/DDBJ databases">
        <authorList>
            <consortium name="The Broad Institute Genome Sequencing Platform"/>
            <consortium name="Broad Institute Genome Sequencing Center for Infectious Disease"/>
            <person name="Ma L.-J."/>
            <person name="Dead R."/>
            <person name="Young S."/>
            <person name="Zeng Q."/>
            <person name="Koehrsen M."/>
            <person name="Alvarado L."/>
            <person name="Berlin A."/>
            <person name="Chapman S.B."/>
            <person name="Chen Z."/>
            <person name="Freedman E."/>
            <person name="Gellesch M."/>
            <person name="Goldberg J."/>
            <person name="Griggs A."/>
            <person name="Gujja S."/>
            <person name="Heilman E.R."/>
            <person name="Heiman D."/>
            <person name="Hepburn T."/>
            <person name="Howarth C."/>
            <person name="Jen D."/>
            <person name="Larson L."/>
            <person name="Mehta T."/>
            <person name="Neiman D."/>
            <person name="Pearson M."/>
            <person name="Roberts A."/>
            <person name="Saif S."/>
            <person name="Shea T."/>
            <person name="Shenoy N."/>
            <person name="Sisk P."/>
            <person name="Stolte C."/>
            <person name="Sykes S."/>
            <person name="Walk T."/>
            <person name="White J."/>
            <person name="Yandava C."/>
            <person name="Haas B."/>
            <person name="Nusbaum C."/>
            <person name="Birren B."/>
        </authorList>
    </citation>
    <scope>NUCLEOTIDE SEQUENCE</scope>
    <source>
        <strain evidence="1">R3-111a-1</strain>
    </source>
</reference>
<dbReference type="Proteomes" id="UP000006039">
    <property type="component" value="Unassembled WGS sequence"/>
</dbReference>
<reference evidence="2" key="4">
    <citation type="journal article" date="2015" name="G3 (Bethesda)">
        <title>Genome sequences of three phytopathogenic species of the Magnaporthaceae family of fungi.</title>
        <authorList>
            <person name="Okagaki L.H."/>
            <person name="Nunes C.C."/>
            <person name="Sailsbery J."/>
            <person name="Clay B."/>
            <person name="Brown D."/>
            <person name="John T."/>
            <person name="Oh Y."/>
            <person name="Young N."/>
            <person name="Fitzgerald M."/>
            <person name="Haas B.J."/>
            <person name="Zeng Q."/>
            <person name="Young S."/>
            <person name="Adiconis X."/>
            <person name="Fan L."/>
            <person name="Levin J.Z."/>
            <person name="Mitchell T.K."/>
            <person name="Okubara P.A."/>
            <person name="Farman M.L."/>
            <person name="Kohn L.M."/>
            <person name="Birren B."/>
            <person name="Ma L.-J."/>
            <person name="Dean R.A."/>
        </authorList>
    </citation>
    <scope>NUCLEOTIDE SEQUENCE</scope>
    <source>
        <strain evidence="2">R3-111a-1</strain>
    </source>
</reference>
<evidence type="ECO:0000313" key="3">
    <source>
        <dbReference type="Proteomes" id="UP000006039"/>
    </source>
</evidence>
<dbReference type="RefSeq" id="XP_009219645.1">
    <property type="nucleotide sequence ID" value="XM_009221381.1"/>
</dbReference>
<reference evidence="2" key="5">
    <citation type="submission" date="2018-04" db="UniProtKB">
        <authorList>
            <consortium name="EnsemblFungi"/>
        </authorList>
    </citation>
    <scope>IDENTIFICATION</scope>
    <source>
        <strain evidence="2">R3-111a-1</strain>
    </source>
</reference>
<reference evidence="1" key="3">
    <citation type="submission" date="2010-09" db="EMBL/GenBank/DDBJ databases">
        <title>Annotation of Gaeumannomyces graminis var. tritici R3-111a-1.</title>
        <authorList>
            <consortium name="The Broad Institute Genome Sequencing Platform"/>
            <person name="Ma L.-J."/>
            <person name="Dead R."/>
            <person name="Young S.K."/>
            <person name="Zeng Q."/>
            <person name="Gargeya S."/>
            <person name="Fitzgerald M."/>
            <person name="Haas B."/>
            <person name="Abouelleil A."/>
            <person name="Alvarado L."/>
            <person name="Arachchi H.M."/>
            <person name="Berlin A."/>
            <person name="Brown A."/>
            <person name="Chapman S.B."/>
            <person name="Chen Z."/>
            <person name="Dunbar C."/>
            <person name="Freedman E."/>
            <person name="Gearin G."/>
            <person name="Gellesch M."/>
            <person name="Goldberg J."/>
            <person name="Griggs A."/>
            <person name="Gujja S."/>
            <person name="Heiman D."/>
            <person name="Howarth C."/>
            <person name="Larson L."/>
            <person name="Lui A."/>
            <person name="MacDonald P.J.P."/>
            <person name="Mehta T."/>
            <person name="Montmayeur A."/>
            <person name="Murphy C."/>
            <person name="Neiman D."/>
            <person name="Pearson M."/>
            <person name="Priest M."/>
            <person name="Roberts A."/>
            <person name="Saif S."/>
            <person name="Shea T."/>
            <person name="Shenoy N."/>
            <person name="Sisk P."/>
            <person name="Stolte C."/>
            <person name="Sykes S."/>
            <person name="Yandava C."/>
            <person name="Wortman J."/>
            <person name="Nusbaum C."/>
            <person name="Birren B."/>
        </authorList>
    </citation>
    <scope>NUCLEOTIDE SEQUENCE</scope>
    <source>
        <strain evidence="1">R3-111a-1</strain>
    </source>
</reference>
<dbReference type="EnsemblFungi" id="EJT78500">
    <property type="protein sequence ID" value="EJT78500"/>
    <property type="gene ID" value="GGTG_03600"/>
</dbReference>
<protein>
    <submittedName>
        <fullName evidence="1 2">Uncharacterized protein</fullName>
    </submittedName>
</protein>
<evidence type="ECO:0000313" key="1">
    <source>
        <dbReference type="EMBL" id="EJT78500.1"/>
    </source>
</evidence>
<evidence type="ECO:0000313" key="2">
    <source>
        <dbReference type="EnsemblFungi" id="EJT78500"/>
    </source>
</evidence>
<accession>J3NQP4</accession>
<gene>
    <name evidence="2" type="primary">20344058</name>
    <name evidence="1" type="ORF">GGTG_03600</name>
</gene>
<dbReference type="VEuPathDB" id="FungiDB:GGTG_03600"/>
<dbReference type="HOGENOM" id="CLU_1111463_0_0_1"/>
<sequence>MQTRSYIGGDMKVRFLATHRANTDPKILGTGGHGGQGREELTAGNCAESARPEQERLLAPPHCFDADIGQTRVSWNGGQGAPATVRTQEHTAEADITSLANPANANRPPCRGPVSTPILPWMPGTAGVRASLPHHSHKPQAFHRDRRGRDANFCVLVPHFSTLGVVSHRPNPQACIEPWRIRLDHRCGNSFMSLPLCPSAMSQFRVPDLFATHLSGFLGRGNDLAIRDMADAYVIVRMHTTPRVDANNRR</sequence>
<reference evidence="3" key="1">
    <citation type="submission" date="2010-07" db="EMBL/GenBank/DDBJ databases">
        <title>The genome sequence of Gaeumannomyces graminis var. tritici strain R3-111a-1.</title>
        <authorList>
            <consortium name="The Broad Institute Genome Sequencing Platform"/>
            <person name="Ma L.-J."/>
            <person name="Dead R."/>
            <person name="Young S."/>
            <person name="Zeng Q."/>
            <person name="Koehrsen M."/>
            <person name="Alvarado L."/>
            <person name="Berlin A."/>
            <person name="Chapman S.B."/>
            <person name="Chen Z."/>
            <person name="Freedman E."/>
            <person name="Gellesch M."/>
            <person name="Goldberg J."/>
            <person name="Griggs A."/>
            <person name="Gujja S."/>
            <person name="Heilman E.R."/>
            <person name="Heiman D."/>
            <person name="Hepburn T."/>
            <person name="Howarth C."/>
            <person name="Jen D."/>
            <person name="Larson L."/>
            <person name="Mehta T."/>
            <person name="Neiman D."/>
            <person name="Pearson M."/>
            <person name="Roberts A."/>
            <person name="Saif S."/>
            <person name="Shea T."/>
            <person name="Shenoy N."/>
            <person name="Sisk P."/>
            <person name="Stolte C."/>
            <person name="Sykes S."/>
            <person name="Walk T."/>
            <person name="White J."/>
            <person name="Yandava C."/>
            <person name="Haas B."/>
            <person name="Nusbaum C."/>
            <person name="Birren B."/>
        </authorList>
    </citation>
    <scope>NUCLEOTIDE SEQUENCE [LARGE SCALE GENOMIC DNA]</scope>
    <source>
        <strain evidence="3">R3-111a-1</strain>
    </source>
</reference>